<dbReference type="Pfam" id="PF01476">
    <property type="entry name" value="LysM"/>
    <property type="match status" value="1"/>
</dbReference>
<evidence type="ECO:0000256" key="2">
    <source>
        <dbReference type="SAM" id="Phobius"/>
    </source>
</evidence>
<keyword evidence="5" id="KW-1185">Reference proteome</keyword>
<feature type="region of interest" description="Disordered" evidence="1">
    <location>
        <begin position="68"/>
        <end position="125"/>
    </location>
</feature>
<dbReference type="Gene3D" id="3.10.350.10">
    <property type="entry name" value="LysM domain"/>
    <property type="match status" value="1"/>
</dbReference>
<dbReference type="RefSeq" id="WP_251712497.1">
    <property type="nucleotide sequence ID" value="NZ_CALPDE010000006.1"/>
</dbReference>
<dbReference type="InterPro" id="IPR049981">
    <property type="entry name" value="SPy_0802-like"/>
</dbReference>
<dbReference type="Proteomes" id="UP001565283">
    <property type="component" value="Unassembled WGS sequence"/>
</dbReference>
<keyword evidence="2" id="KW-1133">Transmembrane helix</keyword>
<evidence type="ECO:0000313" key="5">
    <source>
        <dbReference type="Proteomes" id="UP001565283"/>
    </source>
</evidence>
<proteinExistence type="predicted"/>
<keyword evidence="2" id="KW-0812">Transmembrane</keyword>
<organism evidence="4 5">
    <name type="scientific">Lactococcus ileimucosae</name>
    <dbReference type="NCBI Taxonomy" id="2941329"/>
    <lineage>
        <taxon>Bacteria</taxon>
        <taxon>Bacillati</taxon>
        <taxon>Bacillota</taxon>
        <taxon>Bacilli</taxon>
        <taxon>Lactobacillales</taxon>
        <taxon>Streptococcaceae</taxon>
        <taxon>Lactococcus</taxon>
    </lineage>
</organism>
<dbReference type="SMART" id="SM00257">
    <property type="entry name" value="LysM"/>
    <property type="match status" value="1"/>
</dbReference>
<dbReference type="NCBIfam" id="NF042931">
    <property type="entry name" value="SAG1386_EF1546"/>
    <property type="match status" value="1"/>
</dbReference>
<name>A0ABV4D5U0_9LACT</name>
<sequence length="170" mass="18513">MAEKEPWDKEIYKAMREDSERRRSGGKGKKQSSNKSLTSRALTFTVVTMFLLVGFMIAFILWNNQTQQSGGFAQETSEKKVDQNGEQQAEQNTGEVKPEESTTVPSETPEDSSAEEGATYTIVAGDDPSKIAAKTGVDWSVIARLNNISATGYNADGSAISPGQVLKLKE</sequence>
<evidence type="ECO:0000256" key="1">
    <source>
        <dbReference type="SAM" id="MobiDB-lite"/>
    </source>
</evidence>
<feature type="domain" description="LysM" evidence="3">
    <location>
        <begin position="118"/>
        <end position="168"/>
    </location>
</feature>
<feature type="compositionally biased region" description="Basic and acidic residues" evidence="1">
    <location>
        <begin position="1"/>
        <end position="23"/>
    </location>
</feature>
<evidence type="ECO:0000259" key="3">
    <source>
        <dbReference type="PROSITE" id="PS51782"/>
    </source>
</evidence>
<dbReference type="EMBL" id="JBCLSH010000007">
    <property type="protein sequence ID" value="MEY8443270.1"/>
    <property type="molecule type" value="Genomic_DNA"/>
</dbReference>
<feature type="transmembrane region" description="Helical" evidence="2">
    <location>
        <begin position="41"/>
        <end position="62"/>
    </location>
</feature>
<protein>
    <submittedName>
        <fullName evidence="4">SAG1386/EF1546 family surface-associated protein</fullName>
    </submittedName>
</protein>
<dbReference type="PROSITE" id="PS51782">
    <property type="entry name" value="LYSM"/>
    <property type="match status" value="1"/>
</dbReference>
<dbReference type="InterPro" id="IPR018392">
    <property type="entry name" value="LysM"/>
</dbReference>
<accession>A0ABV4D5U0</accession>
<comment type="caution">
    <text evidence="4">The sequence shown here is derived from an EMBL/GenBank/DDBJ whole genome shotgun (WGS) entry which is preliminary data.</text>
</comment>
<dbReference type="SUPFAM" id="SSF54106">
    <property type="entry name" value="LysM domain"/>
    <property type="match status" value="1"/>
</dbReference>
<feature type="compositionally biased region" description="Polar residues" evidence="1">
    <location>
        <begin position="84"/>
        <end position="94"/>
    </location>
</feature>
<dbReference type="InterPro" id="IPR036779">
    <property type="entry name" value="LysM_dom_sf"/>
</dbReference>
<feature type="region of interest" description="Disordered" evidence="1">
    <location>
        <begin position="1"/>
        <end position="35"/>
    </location>
</feature>
<evidence type="ECO:0000313" key="4">
    <source>
        <dbReference type="EMBL" id="MEY8443270.1"/>
    </source>
</evidence>
<gene>
    <name evidence="4" type="ORF">AALA52_03295</name>
</gene>
<keyword evidence="2" id="KW-0472">Membrane</keyword>
<reference evidence="4 5" key="1">
    <citation type="submission" date="2024-03" db="EMBL/GenBank/DDBJ databases">
        <title>Mouse gut bacterial collection (mGBC) of GemPharmatech.</title>
        <authorList>
            <person name="He Y."/>
            <person name="Dong L."/>
            <person name="Wu D."/>
            <person name="Gao X."/>
            <person name="Lin Z."/>
        </authorList>
    </citation>
    <scope>NUCLEOTIDE SEQUENCE [LARGE SCALE GENOMIC DNA]</scope>
    <source>
        <strain evidence="4 5">61-15</strain>
    </source>
</reference>
<dbReference type="CDD" id="cd00118">
    <property type="entry name" value="LysM"/>
    <property type="match status" value="1"/>
</dbReference>